<evidence type="ECO:0000313" key="2">
    <source>
        <dbReference type="Proteomes" id="UP000323819"/>
    </source>
</evidence>
<name>A0ABD7SLN2_VIBCL</name>
<proteinExistence type="predicted"/>
<evidence type="ECO:0000313" key="1">
    <source>
        <dbReference type="EMBL" id="TXX65685.1"/>
    </source>
</evidence>
<organism evidence="1 2">
    <name type="scientific">Vibrio cholerae</name>
    <dbReference type="NCBI Taxonomy" id="666"/>
    <lineage>
        <taxon>Bacteria</taxon>
        <taxon>Pseudomonadati</taxon>
        <taxon>Pseudomonadota</taxon>
        <taxon>Gammaproteobacteria</taxon>
        <taxon>Vibrionales</taxon>
        <taxon>Vibrionaceae</taxon>
        <taxon>Vibrio</taxon>
    </lineage>
</organism>
<reference evidence="1 2" key="1">
    <citation type="submission" date="2019-06" db="EMBL/GenBank/DDBJ databases">
        <title>Vibrio cholerae phylogeny based on whole-genome sequencing reveals genetic diversity and population strucutre.</title>
        <authorList>
            <person name="Zhiqiu Y."/>
            <person name="Bin L."/>
            <person name="Lingyan J."/>
        </authorList>
    </citation>
    <scope>NUCLEOTIDE SEQUENCE [LARGE SCALE GENOMIC DNA]</scope>
    <source>
        <strain evidence="1 2">N2814</strain>
    </source>
</reference>
<dbReference type="EMBL" id="VSIJ01000030">
    <property type="protein sequence ID" value="TXX65685.1"/>
    <property type="molecule type" value="Genomic_DNA"/>
</dbReference>
<gene>
    <name evidence="1" type="ORF">FXF03_10090</name>
</gene>
<sequence length="28" mass="2945">MVLRCSPLNRALGTGWKIGTTTVKSAPS</sequence>
<protein>
    <submittedName>
        <fullName evidence="1">Iron transporter</fullName>
    </submittedName>
</protein>
<dbReference type="Proteomes" id="UP000323819">
    <property type="component" value="Unassembled WGS sequence"/>
</dbReference>
<comment type="caution">
    <text evidence="1">The sequence shown here is derived from an EMBL/GenBank/DDBJ whole genome shotgun (WGS) entry which is preliminary data.</text>
</comment>
<accession>A0ABD7SLN2</accession>
<dbReference type="AlphaFoldDB" id="A0ABD7SLN2"/>